<comment type="caution">
    <text evidence="6">The sequence shown here is derived from an EMBL/GenBank/DDBJ whole genome shotgun (WGS) entry which is preliminary data.</text>
</comment>
<proteinExistence type="inferred from homology"/>
<dbReference type="GO" id="GO:0008422">
    <property type="term" value="F:beta-glucosidase activity"/>
    <property type="evidence" value="ECO:0007669"/>
    <property type="project" value="TreeGrafter"/>
</dbReference>
<dbReference type="OrthoDB" id="4771662at2"/>
<evidence type="ECO:0000256" key="4">
    <source>
        <dbReference type="SAM" id="SignalP"/>
    </source>
</evidence>
<keyword evidence="1 3" id="KW-0378">Hydrolase</keyword>
<accession>A0A2W2DPS5</accession>
<comment type="similarity">
    <text evidence="3">Belongs to the glycosyl hydrolase 5 (cellulase A) family.</text>
</comment>
<dbReference type="EMBL" id="POUB01000002">
    <property type="protein sequence ID" value="PZG02950.1"/>
    <property type="molecule type" value="Genomic_DNA"/>
</dbReference>
<dbReference type="AlphaFoldDB" id="A0A2W2DPS5"/>
<evidence type="ECO:0000256" key="2">
    <source>
        <dbReference type="ARBA" id="ARBA00023295"/>
    </source>
</evidence>
<dbReference type="PANTHER" id="PTHR31308">
    <property type="match status" value="1"/>
</dbReference>
<dbReference type="Pfam" id="PF00150">
    <property type="entry name" value="Cellulase"/>
    <property type="match status" value="1"/>
</dbReference>
<dbReference type="InterPro" id="IPR052066">
    <property type="entry name" value="Glycosphingolipid_Hydrolases"/>
</dbReference>
<reference evidence="6 7" key="1">
    <citation type="submission" date="2018-01" db="EMBL/GenBank/DDBJ databases">
        <title>Draft genome sequence of Salinispora sp. 13K206.</title>
        <authorList>
            <person name="Sahin N."/>
            <person name="Saygin H."/>
            <person name="Ay H."/>
        </authorList>
    </citation>
    <scope>NUCLEOTIDE SEQUENCE [LARGE SCALE GENOMIC DNA]</scope>
    <source>
        <strain evidence="6 7">13K206</strain>
    </source>
</reference>
<keyword evidence="7" id="KW-1185">Reference proteome</keyword>
<dbReference type="PANTHER" id="PTHR31308:SF5">
    <property type="entry name" value="ERGOSTERYL-BETA-GLUCOSIDASE"/>
    <property type="match status" value="1"/>
</dbReference>
<dbReference type="Gene3D" id="3.20.20.80">
    <property type="entry name" value="Glycosidases"/>
    <property type="match status" value="1"/>
</dbReference>
<keyword evidence="2 3" id="KW-0326">Glycosidase</keyword>
<dbReference type="InterPro" id="IPR017853">
    <property type="entry name" value="GH"/>
</dbReference>
<dbReference type="Proteomes" id="UP000248749">
    <property type="component" value="Unassembled WGS sequence"/>
</dbReference>
<sequence>MGRYARSFISRSAPVVTAGLALLLAVSAGEPQAAAARTPAAETALPAVTVVARTSGHGWALRDAHGREVTLRGFNVSGSTKLYENDLLPFRSVADAATSAQAMRDLTGANAIRFLISWEGVQPTPTGVDTSYLDRAAAQIREFTDRGFYVLLDYHQDLYSAHLFHEGSWYTGDGAPQWVIAGGNYPRESCGICLLWGQNMQNNAAVRRAMYDFWHNRTITTPAGPVAVQTAYLTQATAALTHLRRVLPATAYGNLLGVDPFNEPFDGGTDGASGTAWEQTYLLPFYQRFRAAMDAAGWADKPLYAEPLVFWNTGFFESGGLSTVGALGTRYVFNSHYYDGARMTLDPSPATDGTYAAAMNRIRNRAAQLGTAPIVSEFGNKLTGTGSDRTPWMVRAMYQAMDAGVAGADWWARPRSGGAVLSSMMWHWDIYNDRHHELMNGNPDKVLTENDAWNDEDHSVVYVNEVGDVVPRLDHRVLDRVYPSAVAGETLAFTYEDLARSGYGGAGTERAWLTVPPSMPHLAALLAGRQYGVLVWRQPPTAPTAPTVLHLPASFDPARTVVVGDLDTRYGLPSTGAVSVATEPGSTTAHRLVVDAPAGSVHVLLVANTADGRPVSPATLAGARAELLAWAAPL</sequence>
<keyword evidence="4" id="KW-0732">Signal</keyword>
<organism evidence="6 7">
    <name type="scientific">Micromonospora deserti</name>
    <dbReference type="NCBI Taxonomy" id="2070366"/>
    <lineage>
        <taxon>Bacteria</taxon>
        <taxon>Bacillati</taxon>
        <taxon>Actinomycetota</taxon>
        <taxon>Actinomycetes</taxon>
        <taxon>Micromonosporales</taxon>
        <taxon>Micromonosporaceae</taxon>
        <taxon>Micromonospora</taxon>
    </lineage>
</organism>
<dbReference type="GO" id="GO:0000272">
    <property type="term" value="P:polysaccharide catabolic process"/>
    <property type="evidence" value="ECO:0007669"/>
    <property type="project" value="InterPro"/>
</dbReference>
<evidence type="ECO:0000256" key="3">
    <source>
        <dbReference type="RuleBase" id="RU361153"/>
    </source>
</evidence>
<evidence type="ECO:0000256" key="1">
    <source>
        <dbReference type="ARBA" id="ARBA00022801"/>
    </source>
</evidence>
<evidence type="ECO:0000259" key="5">
    <source>
        <dbReference type="Pfam" id="PF00150"/>
    </source>
</evidence>
<evidence type="ECO:0000313" key="7">
    <source>
        <dbReference type="Proteomes" id="UP000248749"/>
    </source>
</evidence>
<dbReference type="SUPFAM" id="SSF51445">
    <property type="entry name" value="(Trans)glycosidases"/>
    <property type="match status" value="1"/>
</dbReference>
<feature type="chain" id="PRO_5038874077" evidence="4">
    <location>
        <begin position="29"/>
        <end position="634"/>
    </location>
</feature>
<dbReference type="InterPro" id="IPR001547">
    <property type="entry name" value="Glyco_hydro_5"/>
</dbReference>
<gene>
    <name evidence="6" type="ORF">C1I99_00360</name>
</gene>
<protein>
    <submittedName>
        <fullName evidence="6">Endoglycosylceramidase</fullName>
    </submittedName>
</protein>
<name>A0A2W2DPS5_9ACTN</name>
<feature type="signal peptide" evidence="4">
    <location>
        <begin position="1"/>
        <end position="28"/>
    </location>
</feature>
<feature type="domain" description="Glycoside hydrolase family 5" evidence="5">
    <location>
        <begin position="63"/>
        <end position="412"/>
    </location>
</feature>
<evidence type="ECO:0000313" key="6">
    <source>
        <dbReference type="EMBL" id="PZG02950.1"/>
    </source>
</evidence>